<proteinExistence type="predicted"/>
<dbReference type="EMBL" id="GBXM01025168">
    <property type="protein sequence ID" value="JAH83409.1"/>
    <property type="molecule type" value="Transcribed_RNA"/>
</dbReference>
<accession>A0A0E9VZ43</accession>
<name>A0A0E9VZ43_ANGAN</name>
<reference evidence="1" key="1">
    <citation type="submission" date="2014-11" db="EMBL/GenBank/DDBJ databases">
        <authorList>
            <person name="Amaro Gonzalez C."/>
        </authorList>
    </citation>
    <scope>NUCLEOTIDE SEQUENCE</scope>
</reference>
<sequence>MHPFALGSHAAGLLTEICRGSSFLTALPLNQEDVTTGK</sequence>
<evidence type="ECO:0000313" key="1">
    <source>
        <dbReference type="EMBL" id="JAH83409.1"/>
    </source>
</evidence>
<organism evidence="1">
    <name type="scientific">Anguilla anguilla</name>
    <name type="common">European freshwater eel</name>
    <name type="synonym">Muraena anguilla</name>
    <dbReference type="NCBI Taxonomy" id="7936"/>
    <lineage>
        <taxon>Eukaryota</taxon>
        <taxon>Metazoa</taxon>
        <taxon>Chordata</taxon>
        <taxon>Craniata</taxon>
        <taxon>Vertebrata</taxon>
        <taxon>Euteleostomi</taxon>
        <taxon>Actinopterygii</taxon>
        <taxon>Neopterygii</taxon>
        <taxon>Teleostei</taxon>
        <taxon>Anguilliformes</taxon>
        <taxon>Anguillidae</taxon>
        <taxon>Anguilla</taxon>
    </lineage>
</organism>
<reference evidence="1" key="2">
    <citation type="journal article" date="2015" name="Fish Shellfish Immunol.">
        <title>Early steps in the European eel (Anguilla anguilla)-Vibrio vulnificus interaction in the gills: Role of the RtxA13 toxin.</title>
        <authorList>
            <person name="Callol A."/>
            <person name="Pajuelo D."/>
            <person name="Ebbesson L."/>
            <person name="Teles M."/>
            <person name="MacKenzie S."/>
            <person name="Amaro C."/>
        </authorList>
    </citation>
    <scope>NUCLEOTIDE SEQUENCE</scope>
</reference>
<protein>
    <submittedName>
        <fullName evidence="1">Uncharacterized protein</fullName>
    </submittedName>
</protein>
<dbReference type="AlphaFoldDB" id="A0A0E9VZ43"/>